<dbReference type="PANTHER" id="PTHR42686">
    <property type="entry name" value="GH17980P-RELATED"/>
    <property type="match status" value="1"/>
</dbReference>
<dbReference type="AlphaFoldDB" id="V4MET5"/>
<dbReference type="Gene3D" id="3.20.20.100">
    <property type="entry name" value="NADP-dependent oxidoreductase domain"/>
    <property type="match status" value="1"/>
</dbReference>
<evidence type="ECO:0000259" key="1">
    <source>
        <dbReference type="Pfam" id="PF00248"/>
    </source>
</evidence>
<dbReference type="EMBL" id="KI517384">
    <property type="protein sequence ID" value="ESQ53777.1"/>
    <property type="molecule type" value="Genomic_DNA"/>
</dbReference>
<dbReference type="InterPro" id="IPR023210">
    <property type="entry name" value="NADP_OxRdtase_dom"/>
</dbReference>
<organism evidence="2 3">
    <name type="scientific">Eutrema salsugineum</name>
    <name type="common">Saltwater cress</name>
    <name type="synonym">Sisymbrium salsugineum</name>
    <dbReference type="NCBI Taxonomy" id="72664"/>
    <lineage>
        <taxon>Eukaryota</taxon>
        <taxon>Viridiplantae</taxon>
        <taxon>Streptophyta</taxon>
        <taxon>Embryophyta</taxon>
        <taxon>Tracheophyta</taxon>
        <taxon>Spermatophyta</taxon>
        <taxon>Magnoliopsida</taxon>
        <taxon>eudicotyledons</taxon>
        <taxon>Gunneridae</taxon>
        <taxon>Pentapetalae</taxon>
        <taxon>rosids</taxon>
        <taxon>malvids</taxon>
        <taxon>Brassicales</taxon>
        <taxon>Brassicaceae</taxon>
        <taxon>Eutremeae</taxon>
        <taxon>Eutrema</taxon>
    </lineage>
</organism>
<dbReference type="Gramene" id="ESQ53777">
    <property type="protein sequence ID" value="ESQ53777"/>
    <property type="gene ID" value="EUTSA_v10027595mg"/>
</dbReference>
<reference evidence="2 3" key="1">
    <citation type="journal article" date="2013" name="Front. Plant Sci.">
        <title>The Reference Genome of the Halophytic Plant Eutrema salsugineum.</title>
        <authorList>
            <person name="Yang R."/>
            <person name="Jarvis D.E."/>
            <person name="Chen H."/>
            <person name="Beilstein M.A."/>
            <person name="Grimwood J."/>
            <person name="Jenkins J."/>
            <person name="Shu S."/>
            <person name="Prochnik S."/>
            <person name="Xin M."/>
            <person name="Ma C."/>
            <person name="Schmutz J."/>
            <person name="Wing R.A."/>
            <person name="Mitchell-Olds T."/>
            <person name="Schumaker K.S."/>
            <person name="Wang X."/>
        </authorList>
    </citation>
    <scope>NUCLEOTIDE SEQUENCE [LARGE SCALE GENOMIC DNA]</scope>
</reference>
<dbReference type="InterPro" id="IPR020471">
    <property type="entry name" value="AKR"/>
</dbReference>
<gene>
    <name evidence="2" type="ORF">EUTSA_v10027595mg</name>
</gene>
<dbReference type="KEGG" id="eus:EUTSA_v10027595mg"/>
<name>V4MET5_EUTSA</name>
<evidence type="ECO:0000313" key="2">
    <source>
        <dbReference type="EMBL" id="ESQ53777.1"/>
    </source>
</evidence>
<dbReference type="Proteomes" id="UP000030689">
    <property type="component" value="Unassembled WGS sequence"/>
</dbReference>
<dbReference type="PANTHER" id="PTHR42686:SF1">
    <property type="entry name" value="GH17980P-RELATED"/>
    <property type="match status" value="1"/>
</dbReference>
<keyword evidence="3" id="KW-1185">Reference proteome</keyword>
<feature type="domain" description="NADP-dependent oxidoreductase" evidence="1">
    <location>
        <begin position="23"/>
        <end position="105"/>
    </location>
</feature>
<proteinExistence type="predicted"/>
<dbReference type="GO" id="GO:0005829">
    <property type="term" value="C:cytosol"/>
    <property type="evidence" value="ECO:0007669"/>
    <property type="project" value="TreeGrafter"/>
</dbReference>
<dbReference type="GO" id="GO:0010349">
    <property type="term" value="F:L-galactose dehydrogenase activity"/>
    <property type="evidence" value="ECO:0007669"/>
    <property type="project" value="TreeGrafter"/>
</dbReference>
<evidence type="ECO:0000313" key="3">
    <source>
        <dbReference type="Proteomes" id="UP000030689"/>
    </source>
</evidence>
<dbReference type="eggNOG" id="KOG1576">
    <property type="taxonomic scope" value="Eukaryota"/>
</dbReference>
<accession>V4MET5</accession>
<dbReference type="Pfam" id="PF00248">
    <property type="entry name" value="Aldo_ket_red"/>
    <property type="match status" value="1"/>
</dbReference>
<dbReference type="InterPro" id="IPR036812">
    <property type="entry name" value="NAD(P)_OxRdtase_dom_sf"/>
</dbReference>
<dbReference type="GO" id="GO:0019853">
    <property type="term" value="P:L-ascorbic acid biosynthetic process"/>
    <property type="evidence" value="ECO:0007669"/>
    <property type="project" value="TreeGrafter"/>
</dbReference>
<dbReference type="STRING" id="72664.V4MET5"/>
<dbReference type="SUPFAM" id="SSF51430">
    <property type="entry name" value="NAD(P)-linked oxidoreductase"/>
    <property type="match status" value="1"/>
</dbReference>
<protein>
    <recommendedName>
        <fullName evidence="1">NADP-dependent oxidoreductase domain-containing protein</fullName>
    </recommendedName>
</protein>
<sequence length="106" mass="11256">MAIPQAKMELRPLGNTGLNVSAVGFGASPLGSHYGPVAEVDAVAAVREAFRLGINFFDTSPYYGGNLSEKVLGKALKALQAPRGDYIVATKCGRYEDGFDFSAERV</sequence>